<keyword evidence="2" id="KW-0040">ANK repeat</keyword>
<accession>A0AAN6P864</accession>
<dbReference type="EMBL" id="MU854778">
    <property type="protein sequence ID" value="KAK4031521.1"/>
    <property type="molecule type" value="Genomic_DNA"/>
</dbReference>
<dbReference type="Gene3D" id="3.40.50.300">
    <property type="entry name" value="P-loop containing nucleotide triphosphate hydrolases"/>
    <property type="match status" value="1"/>
</dbReference>
<evidence type="ECO:0000313" key="7">
    <source>
        <dbReference type="Proteomes" id="UP001303115"/>
    </source>
</evidence>
<proteinExistence type="predicted"/>
<reference evidence="7" key="1">
    <citation type="journal article" date="2023" name="Mol. Phylogenet. Evol.">
        <title>Genome-scale phylogeny and comparative genomics of the fungal order Sordariales.</title>
        <authorList>
            <person name="Hensen N."/>
            <person name="Bonometti L."/>
            <person name="Westerberg I."/>
            <person name="Brannstrom I.O."/>
            <person name="Guillou S."/>
            <person name="Cros-Aarteil S."/>
            <person name="Calhoun S."/>
            <person name="Haridas S."/>
            <person name="Kuo A."/>
            <person name="Mondo S."/>
            <person name="Pangilinan J."/>
            <person name="Riley R."/>
            <person name="LaButti K."/>
            <person name="Andreopoulos B."/>
            <person name="Lipzen A."/>
            <person name="Chen C."/>
            <person name="Yan M."/>
            <person name="Daum C."/>
            <person name="Ng V."/>
            <person name="Clum A."/>
            <person name="Steindorff A."/>
            <person name="Ohm R.A."/>
            <person name="Martin F."/>
            <person name="Silar P."/>
            <person name="Natvig D.O."/>
            <person name="Lalanne C."/>
            <person name="Gautier V."/>
            <person name="Ament-Velasquez S.L."/>
            <person name="Kruys A."/>
            <person name="Hutchinson M.I."/>
            <person name="Powell A.J."/>
            <person name="Barry K."/>
            <person name="Miller A.N."/>
            <person name="Grigoriev I.V."/>
            <person name="Debuchy R."/>
            <person name="Gladieux P."/>
            <person name="Hiltunen Thoren M."/>
            <person name="Johannesson H."/>
        </authorList>
    </citation>
    <scope>NUCLEOTIDE SEQUENCE [LARGE SCALE GENOMIC DNA]</scope>
    <source>
        <strain evidence="7">CBS 284.82</strain>
    </source>
</reference>
<feature type="repeat" description="ANK" evidence="2">
    <location>
        <begin position="725"/>
        <end position="757"/>
    </location>
</feature>
<dbReference type="Pfam" id="PF24883">
    <property type="entry name" value="NPHP3_N"/>
    <property type="match status" value="1"/>
</dbReference>
<feature type="region of interest" description="Disordered" evidence="3">
    <location>
        <begin position="1"/>
        <end position="37"/>
    </location>
</feature>
<dbReference type="InterPro" id="IPR031353">
    <property type="entry name" value="NACHT_sigma"/>
</dbReference>
<evidence type="ECO:0000313" key="6">
    <source>
        <dbReference type="EMBL" id="KAK4031521.1"/>
    </source>
</evidence>
<keyword evidence="7" id="KW-1185">Reference proteome</keyword>
<dbReference type="PROSITE" id="PS50088">
    <property type="entry name" value="ANK_REPEAT"/>
    <property type="match status" value="8"/>
</dbReference>
<dbReference type="InterPro" id="IPR036770">
    <property type="entry name" value="Ankyrin_rpt-contain_sf"/>
</dbReference>
<dbReference type="AlphaFoldDB" id="A0AAN6P864"/>
<dbReference type="PANTHER" id="PTHR10039">
    <property type="entry name" value="AMELOGENIN"/>
    <property type="match status" value="1"/>
</dbReference>
<dbReference type="SUPFAM" id="SSF52540">
    <property type="entry name" value="P-loop containing nucleoside triphosphate hydrolases"/>
    <property type="match status" value="1"/>
</dbReference>
<dbReference type="Gene3D" id="1.25.40.20">
    <property type="entry name" value="Ankyrin repeat-containing domain"/>
    <property type="match status" value="3"/>
</dbReference>
<dbReference type="SUPFAM" id="SSF48403">
    <property type="entry name" value="Ankyrin repeat"/>
    <property type="match status" value="1"/>
</dbReference>
<dbReference type="InterPro" id="IPR056884">
    <property type="entry name" value="NPHP3-like_N"/>
</dbReference>
<dbReference type="Proteomes" id="UP001303115">
    <property type="component" value="Unassembled WGS sequence"/>
</dbReference>
<feature type="repeat" description="ANK" evidence="2">
    <location>
        <begin position="794"/>
        <end position="823"/>
    </location>
</feature>
<dbReference type="SMART" id="SM00248">
    <property type="entry name" value="ANK"/>
    <property type="match status" value="9"/>
</dbReference>
<protein>
    <submittedName>
        <fullName evidence="6">Ankyrin repeat domain-protein</fullName>
    </submittedName>
</protein>
<name>A0AAN6P864_9PEZI</name>
<dbReference type="PANTHER" id="PTHR10039:SF5">
    <property type="entry name" value="NACHT DOMAIN-CONTAINING PROTEIN"/>
    <property type="match status" value="1"/>
</dbReference>
<evidence type="ECO:0000256" key="3">
    <source>
        <dbReference type="SAM" id="MobiDB-lite"/>
    </source>
</evidence>
<organism evidence="6 7">
    <name type="scientific">Parachaetomium inaequale</name>
    <dbReference type="NCBI Taxonomy" id="2588326"/>
    <lineage>
        <taxon>Eukaryota</taxon>
        <taxon>Fungi</taxon>
        <taxon>Dikarya</taxon>
        <taxon>Ascomycota</taxon>
        <taxon>Pezizomycotina</taxon>
        <taxon>Sordariomycetes</taxon>
        <taxon>Sordariomycetidae</taxon>
        <taxon>Sordariales</taxon>
        <taxon>Chaetomiaceae</taxon>
        <taxon>Parachaetomium</taxon>
    </lineage>
</organism>
<evidence type="ECO:0000259" key="5">
    <source>
        <dbReference type="Pfam" id="PF24883"/>
    </source>
</evidence>
<feature type="repeat" description="ANK" evidence="2">
    <location>
        <begin position="824"/>
        <end position="856"/>
    </location>
</feature>
<feature type="domain" description="NACHT-NTPase sigma" evidence="4">
    <location>
        <begin position="13"/>
        <end position="50"/>
    </location>
</feature>
<evidence type="ECO:0000259" key="4">
    <source>
        <dbReference type="Pfam" id="PF17106"/>
    </source>
</evidence>
<dbReference type="Pfam" id="PF17106">
    <property type="entry name" value="NACHT_sigma"/>
    <property type="match status" value="1"/>
</dbReference>
<dbReference type="InterPro" id="IPR002110">
    <property type="entry name" value="Ankyrin_rpt"/>
</dbReference>
<dbReference type="PROSITE" id="PS50297">
    <property type="entry name" value="ANK_REP_REGION"/>
    <property type="match status" value="6"/>
</dbReference>
<dbReference type="Pfam" id="PF00023">
    <property type="entry name" value="Ank"/>
    <property type="match status" value="1"/>
</dbReference>
<feature type="repeat" description="ANK" evidence="2">
    <location>
        <begin position="758"/>
        <end position="790"/>
    </location>
</feature>
<feature type="repeat" description="ANK" evidence="2">
    <location>
        <begin position="598"/>
        <end position="630"/>
    </location>
</feature>
<feature type="repeat" description="ANK" evidence="2">
    <location>
        <begin position="669"/>
        <end position="696"/>
    </location>
</feature>
<evidence type="ECO:0000256" key="2">
    <source>
        <dbReference type="PROSITE-ProRule" id="PRU00023"/>
    </source>
</evidence>
<feature type="domain" description="Nephrocystin 3-like N-terminal" evidence="5">
    <location>
        <begin position="93"/>
        <end position="269"/>
    </location>
</feature>
<dbReference type="Pfam" id="PF12796">
    <property type="entry name" value="Ank_2"/>
    <property type="match status" value="3"/>
</dbReference>
<dbReference type="InterPro" id="IPR027417">
    <property type="entry name" value="P-loop_NTPase"/>
</dbReference>
<comment type="caution">
    <text evidence="6">The sequence shown here is derived from an EMBL/GenBank/DDBJ whole genome shotgun (WGS) entry which is preliminary data.</text>
</comment>
<feature type="repeat" description="ANK" evidence="2">
    <location>
        <begin position="697"/>
        <end position="729"/>
    </location>
</feature>
<evidence type="ECO:0000256" key="1">
    <source>
        <dbReference type="ARBA" id="ARBA00022737"/>
    </source>
</evidence>
<keyword evidence="1" id="KW-0677">Repeat</keyword>
<gene>
    <name evidence="6" type="ORF">C8A01DRAFT_42037</name>
</gene>
<sequence>MEERRPHPSNAPFHNAGRDQVNAPGGNVHHSQGSGNHLPGATFYAPVSFGVPFKDREVAEVTTRYLEKAACLRSLGFRDIDARLHDITAAYRGTCDWLFSTTQFQTWRDRADLPANNGVLWIKGKPGAGKSTLMKHALRHCEEVFGDHLIVAYFFNARGEVLEKTPLGMLRSVVYQLLDKDDTLYERFRPIYEKQRIYKEGEWAWRRAQLEEFICSIINKRQSKPLLLLVDALDECEDRGVRDVVGFLESLSIDAAQTGVTLRICLSSRHYPNIRMRKTLELTVEESEEHGRDIATYIAQRLEGHDDDIKAKVREKAGGIFMWVAIVVSLLNKAYDDSRLEAMREALEEVPADLEDVFNRLLSKDDPNKAETIRMLQWVLLSRRPLKPEELFFAVLAGTAPEYTGPWDRSKITGHTIQRRITASSKGLIEARTGDMASVQFIHLSVNDFLFRNQRLQTLDQTLQPDPISASHGQLWDRCWSDIQQLDTTLTGKQYMRQLSENYPFLLYTASYVFDHAEKALAGGAMREEIVRWLQMRNDWFGWWKAFLSTVDGHGKHSYLKDSIDAGLLYMLSLRDYQKLVTVVLAEGSADVNEQGGHFGNALQAASFGGYAKIVRQLLEHGADVNAQGGHFGNALQAASFGGHAEIVRQLLEHGADVNALGGLYGNVLQAASCKGHAEIVRQLLEYGTNVNVQGGYYGNALYAASAGGYIEIVQQLLERGANVNAHGALYAASNEGHAETVQQLLEHGADVNVQGGLYSNALQAASVTGHVEIVQQLLERNADVNVQGGLYGNALRAASFRGHTEVVRQLLERGADVNMQGGYYGNALQAASFGGHAEIVQQLLGRGADVNAQGGHYGNALQAASAEGHAEIVRQLLDHGAEDSADVH</sequence>
<feature type="repeat" description="ANK" evidence="2">
    <location>
        <begin position="631"/>
        <end position="663"/>
    </location>
</feature>